<dbReference type="RefSeq" id="WP_386410587.1">
    <property type="nucleotide sequence ID" value="NZ_JBHTJH010000017.1"/>
</dbReference>
<gene>
    <name evidence="5" type="ORF">ACFQ1M_17185</name>
</gene>
<dbReference type="InterPro" id="IPR002355">
    <property type="entry name" value="Cu_oxidase_Cu_BS"/>
</dbReference>
<keyword evidence="6" id="KW-1185">Reference proteome</keyword>
<feature type="domain" description="Plastocyanin-like" evidence="3">
    <location>
        <begin position="477"/>
        <end position="565"/>
    </location>
</feature>
<protein>
    <submittedName>
        <fullName evidence="5">Multicopper oxidase family protein</fullName>
    </submittedName>
</protein>
<name>A0ABW3D1K0_9FLAO</name>
<dbReference type="InterPro" id="IPR008972">
    <property type="entry name" value="Cupredoxin"/>
</dbReference>
<evidence type="ECO:0000256" key="1">
    <source>
        <dbReference type="ARBA" id="ARBA00022723"/>
    </source>
</evidence>
<accession>A0ABW3D1K0</accession>
<dbReference type="EMBL" id="JBHTJH010000017">
    <property type="protein sequence ID" value="MFD0863953.1"/>
    <property type="molecule type" value="Genomic_DNA"/>
</dbReference>
<evidence type="ECO:0000259" key="4">
    <source>
        <dbReference type="Pfam" id="PF07732"/>
    </source>
</evidence>
<dbReference type="Pfam" id="PF07731">
    <property type="entry name" value="Cu-oxidase_2"/>
    <property type="match status" value="1"/>
</dbReference>
<sequence>MKSKKQYTRRNFVETIGFAAGGLYLLPLSSSCKSDNPSKVVNEGKKISKEFEASIDIQLKAVQSKTNIIDGKATDTYSYTGSLIKGEKDSLQQISESSLGPIIRVKKGDKVRIRFENQIPGKSIIHWHGLHVSHENDGHPEYVVTKGETYIYEFEIMNKAGTYWFHPHPHRTTGEQVYKGLAGLFIVTDDEEKSLNLPSGEYDIPVVIQDRTFDENNQLVYLPNGRMDKMRGFLGSEILINGKIDKTLRLHKDGKYRLRLLNGSNSRVYKLAWNTGQPITVFGVDGGLLGSPKKLPYLILGPAQRVNVWLDLSNMLEGEEISLVHKPIPLDDMMGGGMMNGGGMMGRGMMGNDNTNLLPFNSEFKILKIDVESSNPNEAELPERLTKISSLDPMDAVNRNNPRTFHFGMEEMMEWTINGRTYNGMEVADDEIVKLDSTEIWRINNGGNISNNSDNNGGGIMGMHGSGGMMGNRGGMANMMQMPHPVHIHQVQFNILNRNTDNVDQNLWHAVKDGFIDEGWQDSVYLLPGMYMDLIMRFEDFKGLFLYHCHNLEHEDMGMMRNFKIT</sequence>
<evidence type="ECO:0000259" key="3">
    <source>
        <dbReference type="Pfam" id="PF07731"/>
    </source>
</evidence>
<dbReference type="PROSITE" id="PS00079">
    <property type="entry name" value="MULTICOPPER_OXIDASE1"/>
    <property type="match status" value="1"/>
</dbReference>
<dbReference type="CDD" id="cd13852">
    <property type="entry name" value="CuRO_1_McoP_like"/>
    <property type="match status" value="1"/>
</dbReference>
<comment type="caution">
    <text evidence="5">The sequence shown here is derived from an EMBL/GenBank/DDBJ whole genome shotgun (WGS) entry which is preliminary data.</text>
</comment>
<feature type="domain" description="Plastocyanin-like" evidence="4">
    <location>
        <begin position="85"/>
        <end position="191"/>
    </location>
</feature>
<organism evidence="5 6">
    <name type="scientific">Sungkyunkwania multivorans</name>
    <dbReference type="NCBI Taxonomy" id="1173618"/>
    <lineage>
        <taxon>Bacteria</taxon>
        <taxon>Pseudomonadati</taxon>
        <taxon>Bacteroidota</taxon>
        <taxon>Flavobacteriia</taxon>
        <taxon>Flavobacteriales</taxon>
        <taxon>Flavobacteriaceae</taxon>
        <taxon>Sungkyunkwania</taxon>
    </lineage>
</organism>
<evidence type="ECO:0000313" key="6">
    <source>
        <dbReference type="Proteomes" id="UP001596978"/>
    </source>
</evidence>
<keyword evidence="2" id="KW-0560">Oxidoreductase</keyword>
<dbReference type="InterPro" id="IPR045087">
    <property type="entry name" value="Cu-oxidase_fam"/>
</dbReference>
<keyword evidence="1" id="KW-0479">Metal-binding</keyword>
<dbReference type="Gene3D" id="2.60.40.420">
    <property type="entry name" value="Cupredoxins - blue copper proteins"/>
    <property type="match status" value="3"/>
</dbReference>
<evidence type="ECO:0000313" key="5">
    <source>
        <dbReference type="EMBL" id="MFD0863953.1"/>
    </source>
</evidence>
<dbReference type="InterPro" id="IPR011707">
    <property type="entry name" value="Cu-oxidase-like_N"/>
</dbReference>
<dbReference type="Pfam" id="PF07732">
    <property type="entry name" value="Cu-oxidase_3"/>
    <property type="match status" value="1"/>
</dbReference>
<dbReference type="PANTHER" id="PTHR48267:SF1">
    <property type="entry name" value="BILIRUBIN OXIDASE"/>
    <property type="match status" value="1"/>
</dbReference>
<evidence type="ECO:0000256" key="2">
    <source>
        <dbReference type="ARBA" id="ARBA00023002"/>
    </source>
</evidence>
<dbReference type="PROSITE" id="PS00080">
    <property type="entry name" value="MULTICOPPER_OXIDASE2"/>
    <property type="match status" value="1"/>
</dbReference>
<dbReference type="SUPFAM" id="SSF49503">
    <property type="entry name" value="Cupredoxins"/>
    <property type="match status" value="3"/>
</dbReference>
<dbReference type="InterPro" id="IPR033138">
    <property type="entry name" value="Cu_oxidase_CS"/>
</dbReference>
<dbReference type="PANTHER" id="PTHR48267">
    <property type="entry name" value="CUPREDOXIN SUPERFAMILY PROTEIN"/>
    <property type="match status" value="1"/>
</dbReference>
<dbReference type="PROSITE" id="PS51257">
    <property type="entry name" value="PROKAR_LIPOPROTEIN"/>
    <property type="match status" value="1"/>
</dbReference>
<dbReference type="Proteomes" id="UP001596978">
    <property type="component" value="Unassembled WGS sequence"/>
</dbReference>
<proteinExistence type="predicted"/>
<dbReference type="InterPro" id="IPR011706">
    <property type="entry name" value="Cu-oxidase_C"/>
</dbReference>
<reference evidence="6" key="1">
    <citation type="journal article" date="2019" name="Int. J. Syst. Evol. Microbiol.">
        <title>The Global Catalogue of Microorganisms (GCM) 10K type strain sequencing project: providing services to taxonomists for standard genome sequencing and annotation.</title>
        <authorList>
            <consortium name="The Broad Institute Genomics Platform"/>
            <consortium name="The Broad Institute Genome Sequencing Center for Infectious Disease"/>
            <person name="Wu L."/>
            <person name="Ma J."/>
        </authorList>
    </citation>
    <scope>NUCLEOTIDE SEQUENCE [LARGE SCALE GENOMIC DNA]</scope>
    <source>
        <strain evidence="6">CCUG 62952</strain>
    </source>
</reference>